<accession>A0A9D1T6W0</accession>
<feature type="region of interest" description="Disordered" evidence="1">
    <location>
        <begin position="29"/>
        <end position="67"/>
    </location>
</feature>
<reference evidence="4" key="1">
    <citation type="submission" date="2020-10" db="EMBL/GenBank/DDBJ databases">
        <authorList>
            <person name="Gilroy R."/>
        </authorList>
    </citation>
    <scope>NUCLEOTIDE SEQUENCE</scope>
    <source>
        <strain evidence="4">ChiBcec2-4451</strain>
    </source>
</reference>
<feature type="domain" description="Zinc-ribbon" evidence="3">
    <location>
        <begin position="2"/>
        <end position="24"/>
    </location>
</feature>
<evidence type="ECO:0000313" key="4">
    <source>
        <dbReference type="EMBL" id="HIV13289.1"/>
    </source>
</evidence>
<dbReference type="AlphaFoldDB" id="A0A9D1T6W0"/>
<gene>
    <name evidence="4" type="ORF">IAA63_09160</name>
</gene>
<keyword evidence="2" id="KW-0812">Transmembrane</keyword>
<protein>
    <submittedName>
        <fullName evidence="4">Zinc-ribbon domain-containing protein</fullName>
    </submittedName>
</protein>
<keyword evidence="2" id="KW-0472">Membrane</keyword>
<proteinExistence type="predicted"/>
<evidence type="ECO:0000256" key="1">
    <source>
        <dbReference type="SAM" id="MobiDB-lite"/>
    </source>
</evidence>
<evidence type="ECO:0000313" key="5">
    <source>
        <dbReference type="Proteomes" id="UP000886723"/>
    </source>
</evidence>
<name>A0A9D1T6W0_9FIRM</name>
<reference evidence="4" key="2">
    <citation type="journal article" date="2021" name="PeerJ">
        <title>Extensive microbial diversity within the chicken gut microbiome revealed by metagenomics and culture.</title>
        <authorList>
            <person name="Gilroy R."/>
            <person name="Ravi A."/>
            <person name="Getino M."/>
            <person name="Pursley I."/>
            <person name="Horton D.L."/>
            <person name="Alikhan N.F."/>
            <person name="Baker D."/>
            <person name="Gharbi K."/>
            <person name="Hall N."/>
            <person name="Watson M."/>
            <person name="Adriaenssens E.M."/>
            <person name="Foster-Nyarko E."/>
            <person name="Jarju S."/>
            <person name="Secka A."/>
            <person name="Antonio M."/>
            <person name="Oren A."/>
            <person name="Chaudhuri R.R."/>
            <person name="La Ragione R."/>
            <person name="Hildebrand F."/>
            <person name="Pallen M.J."/>
        </authorList>
    </citation>
    <scope>NUCLEOTIDE SEQUENCE</scope>
    <source>
        <strain evidence="4">ChiBcec2-4451</strain>
    </source>
</reference>
<dbReference type="EMBL" id="DVON01000192">
    <property type="protein sequence ID" value="HIV13289.1"/>
    <property type="molecule type" value="Genomic_DNA"/>
</dbReference>
<evidence type="ECO:0000259" key="3">
    <source>
        <dbReference type="Pfam" id="PF13240"/>
    </source>
</evidence>
<feature type="compositionally biased region" description="Basic and acidic residues" evidence="1">
    <location>
        <begin position="29"/>
        <end position="41"/>
    </location>
</feature>
<dbReference type="InterPro" id="IPR026870">
    <property type="entry name" value="Zinc_ribbon_dom"/>
</dbReference>
<comment type="caution">
    <text evidence="4">The sequence shown here is derived from an EMBL/GenBank/DDBJ whole genome shotgun (WGS) entry which is preliminary data.</text>
</comment>
<keyword evidence="2" id="KW-1133">Transmembrane helix</keyword>
<feature type="transmembrane region" description="Helical" evidence="2">
    <location>
        <begin position="156"/>
        <end position="175"/>
    </location>
</feature>
<evidence type="ECO:0000256" key="2">
    <source>
        <dbReference type="SAM" id="Phobius"/>
    </source>
</evidence>
<dbReference type="Pfam" id="PF13240">
    <property type="entry name" value="Zn_Ribbon_1"/>
    <property type="match status" value="1"/>
</dbReference>
<sequence length="302" mass="31499">MFCVRCGNQIYPGQKFCPKCGYPVENHPDPPRKEMDFRENGTADTYSPYERETAGASPNGYAAQSSAVPPENYGNYGGNYGDGYGGGPGSGYGNSYGGGPGSGYGNSYGGGPGSGYGNSYGGGPGSGYGNSYGRGYVHGVAGAGAKAAHRAMSLKLLMLIAAALTVIAVILYFVFLKSGTPEDTIEKMEHALNNLDQEELLECFDNQIQGLYSGALSVGGELAGIDLGGLSDLAGGLGGFMSAAGLTPEFDLEIVNIEYSDKNNCMAEVNFTMTFQGEIQTETQVLPMTKDGREWVISASAL</sequence>
<dbReference type="Proteomes" id="UP000886723">
    <property type="component" value="Unassembled WGS sequence"/>
</dbReference>
<organism evidence="4 5">
    <name type="scientific">Candidatus Pullilachnospira stercoravium</name>
    <dbReference type="NCBI Taxonomy" id="2840913"/>
    <lineage>
        <taxon>Bacteria</taxon>
        <taxon>Bacillati</taxon>
        <taxon>Bacillota</taxon>
        <taxon>Clostridia</taxon>
        <taxon>Lachnospirales</taxon>
        <taxon>Lachnospiraceae</taxon>
        <taxon>Lachnospiraceae incertae sedis</taxon>
        <taxon>Candidatus Pullilachnospira</taxon>
    </lineage>
</organism>